<keyword evidence="1" id="KW-0812">Transmembrane</keyword>
<evidence type="ECO:0000256" key="1">
    <source>
        <dbReference type="SAM" id="Phobius"/>
    </source>
</evidence>
<dbReference type="PANTHER" id="PTHR42709">
    <property type="entry name" value="ALKALINE PHOSPHATASE LIKE PROTEIN"/>
    <property type="match status" value="1"/>
</dbReference>
<dbReference type="GO" id="GO:0005886">
    <property type="term" value="C:plasma membrane"/>
    <property type="evidence" value="ECO:0007669"/>
    <property type="project" value="TreeGrafter"/>
</dbReference>
<feature type="non-terminal residue" evidence="2">
    <location>
        <position position="121"/>
    </location>
</feature>
<dbReference type="InterPro" id="IPR051311">
    <property type="entry name" value="DedA_domain"/>
</dbReference>
<dbReference type="AlphaFoldDB" id="X1LCV7"/>
<reference evidence="2" key="1">
    <citation type="journal article" date="2014" name="Front. Microbiol.">
        <title>High frequency of phylogenetically diverse reductive dehalogenase-homologous genes in deep subseafloor sedimentary metagenomes.</title>
        <authorList>
            <person name="Kawai M."/>
            <person name="Futagami T."/>
            <person name="Toyoda A."/>
            <person name="Takaki Y."/>
            <person name="Nishi S."/>
            <person name="Hori S."/>
            <person name="Arai W."/>
            <person name="Tsubouchi T."/>
            <person name="Morono Y."/>
            <person name="Uchiyama I."/>
            <person name="Ito T."/>
            <person name="Fujiyama A."/>
            <person name="Inagaki F."/>
            <person name="Takami H."/>
        </authorList>
    </citation>
    <scope>NUCLEOTIDE SEQUENCE</scope>
    <source>
        <strain evidence="2">Expedition CK06-06</strain>
    </source>
</reference>
<protein>
    <recommendedName>
        <fullName evidence="3">DedA family protein</fullName>
    </recommendedName>
</protein>
<proteinExistence type="predicted"/>
<dbReference type="PANTHER" id="PTHR42709:SF11">
    <property type="entry name" value="DEDA FAMILY PROTEIN"/>
    <property type="match status" value="1"/>
</dbReference>
<keyword evidence="1" id="KW-0472">Membrane</keyword>
<evidence type="ECO:0000313" key="2">
    <source>
        <dbReference type="EMBL" id="GAI17117.1"/>
    </source>
</evidence>
<evidence type="ECO:0008006" key="3">
    <source>
        <dbReference type="Google" id="ProtNLM"/>
    </source>
</evidence>
<sequence>MNSLKKLYDWVLHWADTPYGPLALFLLAFAESSFFPVPPDPLLIALCLGAIKKSWRFAFYTAVASVIGGIVGYFIGFGIWEIVDSLFFKYVPGFTESLFQRVMANYGEHGFWYVFLAGFTP</sequence>
<gene>
    <name evidence="2" type="ORF">S06H3_09646</name>
</gene>
<comment type="caution">
    <text evidence="2">The sequence shown here is derived from an EMBL/GenBank/DDBJ whole genome shotgun (WGS) entry which is preliminary data.</text>
</comment>
<organism evidence="2">
    <name type="scientific">marine sediment metagenome</name>
    <dbReference type="NCBI Taxonomy" id="412755"/>
    <lineage>
        <taxon>unclassified sequences</taxon>
        <taxon>metagenomes</taxon>
        <taxon>ecological metagenomes</taxon>
    </lineage>
</organism>
<accession>X1LCV7</accession>
<keyword evidence="1" id="KW-1133">Transmembrane helix</keyword>
<name>X1LCV7_9ZZZZ</name>
<dbReference type="EMBL" id="BARV01004297">
    <property type="protein sequence ID" value="GAI17117.1"/>
    <property type="molecule type" value="Genomic_DNA"/>
</dbReference>
<feature type="transmembrane region" description="Helical" evidence="1">
    <location>
        <begin position="57"/>
        <end position="80"/>
    </location>
</feature>